<evidence type="ECO:0000259" key="1">
    <source>
        <dbReference type="Pfam" id="PF00561"/>
    </source>
</evidence>
<accession>A0A6A6KGX0</accession>
<protein>
    <recommendedName>
        <fullName evidence="1">AB hydrolase-1 domain-containing protein</fullName>
    </recommendedName>
</protein>
<comment type="caution">
    <text evidence="2">The sequence shown here is derived from an EMBL/GenBank/DDBJ whole genome shotgun (WGS) entry which is preliminary data.</text>
</comment>
<dbReference type="Pfam" id="PF00561">
    <property type="entry name" value="Abhydrolase_1"/>
    <property type="match status" value="1"/>
</dbReference>
<gene>
    <name evidence="2" type="ORF">GH714_004637</name>
</gene>
<keyword evidence="3" id="KW-1185">Reference proteome</keyword>
<reference evidence="2 3" key="1">
    <citation type="journal article" date="2020" name="Mol. Plant">
        <title>The Chromosome-Based Rubber Tree Genome Provides New Insights into Spurge Genome Evolution and Rubber Biosynthesis.</title>
        <authorList>
            <person name="Liu J."/>
            <person name="Shi C."/>
            <person name="Shi C.C."/>
            <person name="Li W."/>
            <person name="Zhang Q.J."/>
            <person name="Zhang Y."/>
            <person name="Li K."/>
            <person name="Lu H.F."/>
            <person name="Shi C."/>
            <person name="Zhu S.T."/>
            <person name="Xiao Z.Y."/>
            <person name="Nan H."/>
            <person name="Yue Y."/>
            <person name="Zhu X.G."/>
            <person name="Wu Y."/>
            <person name="Hong X.N."/>
            <person name="Fan G.Y."/>
            <person name="Tong Y."/>
            <person name="Zhang D."/>
            <person name="Mao C.L."/>
            <person name="Liu Y.L."/>
            <person name="Hao S.J."/>
            <person name="Liu W.Q."/>
            <person name="Lv M.Q."/>
            <person name="Zhang H.B."/>
            <person name="Liu Y."/>
            <person name="Hu-Tang G.R."/>
            <person name="Wang J.P."/>
            <person name="Wang J.H."/>
            <person name="Sun Y.H."/>
            <person name="Ni S.B."/>
            <person name="Chen W.B."/>
            <person name="Zhang X.C."/>
            <person name="Jiao Y.N."/>
            <person name="Eichler E.E."/>
            <person name="Li G.H."/>
            <person name="Liu X."/>
            <person name="Gao L.Z."/>
        </authorList>
    </citation>
    <scope>NUCLEOTIDE SEQUENCE [LARGE SCALE GENOMIC DNA]</scope>
    <source>
        <strain evidence="3">cv. GT1</strain>
        <tissue evidence="2">Leaf</tissue>
    </source>
</reference>
<sequence>MRFLGFARKWENRKKAFGGGDGITVWSDCGCESCVSWMKDGGGQNLHVVVKEPSTGDPTTANENCCGDLAENVIFLHGFLSSSSFWTETVFPNLSEPVKRNYRLFAVDLLGFGRSPKPKDCFYTLTDHLE</sequence>
<evidence type="ECO:0000313" key="3">
    <source>
        <dbReference type="Proteomes" id="UP000467840"/>
    </source>
</evidence>
<dbReference type="InterPro" id="IPR029058">
    <property type="entry name" value="AB_hydrolase_fold"/>
</dbReference>
<dbReference type="SUPFAM" id="SSF53474">
    <property type="entry name" value="alpha/beta-Hydrolases"/>
    <property type="match status" value="1"/>
</dbReference>
<name>A0A6A6KGX0_HEVBR</name>
<proteinExistence type="predicted"/>
<dbReference type="AlphaFoldDB" id="A0A6A6KGX0"/>
<dbReference type="EMBL" id="JAAGAX010000016">
    <property type="protein sequence ID" value="KAF2288142.1"/>
    <property type="molecule type" value="Genomic_DNA"/>
</dbReference>
<evidence type="ECO:0000313" key="2">
    <source>
        <dbReference type="EMBL" id="KAF2288142.1"/>
    </source>
</evidence>
<dbReference type="Gene3D" id="3.40.50.1820">
    <property type="entry name" value="alpha/beta hydrolase"/>
    <property type="match status" value="1"/>
</dbReference>
<organism evidence="2 3">
    <name type="scientific">Hevea brasiliensis</name>
    <name type="common">Para rubber tree</name>
    <name type="synonym">Siphonia brasiliensis</name>
    <dbReference type="NCBI Taxonomy" id="3981"/>
    <lineage>
        <taxon>Eukaryota</taxon>
        <taxon>Viridiplantae</taxon>
        <taxon>Streptophyta</taxon>
        <taxon>Embryophyta</taxon>
        <taxon>Tracheophyta</taxon>
        <taxon>Spermatophyta</taxon>
        <taxon>Magnoliopsida</taxon>
        <taxon>eudicotyledons</taxon>
        <taxon>Gunneridae</taxon>
        <taxon>Pentapetalae</taxon>
        <taxon>rosids</taxon>
        <taxon>fabids</taxon>
        <taxon>Malpighiales</taxon>
        <taxon>Euphorbiaceae</taxon>
        <taxon>Crotonoideae</taxon>
        <taxon>Micrandreae</taxon>
        <taxon>Hevea</taxon>
    </lineage>
</organism>
<dbReference type="Proteomes" id="UP000467840">
    <property type="component" value="Chromosome 8"/>
</dbReference>
<dbReference type="PANTHER" id="PTHR43689:SF14">
    <property type="entry name" value="LYSOPHOSPHOLIPASE BODYGUARD 4-RELATED"/>
    <property type="match status" value="1"/>
</dbReference>
<dbReference type="PANTHER" id="PTHR43689">
    <property type="entry name" value="HYDROLASE"/>
    <property type="match status" value="1"/>
</dbReference>
<dbReference type="InterPro" id="IPR000073">
    <property type="entry name" value="AB_hydrolase_1"/>
</dbReference>
<feature type="domain" description="AB hydrolase-1" evidence="1">
    <location>
        <begin position="73"/>
        <end position="125"/>
    </location>
</feature>